<dbReference type="GO" id="GO:0046872">
    <property type="term" value="F:metal ion binding"/>
    <property type="evidence" value="ECO:0007669"/>
    <property type="project" value="UniProtKB-KW"/>
</dbReference>
<accession>A0A0C1YHI4</accession>
<dbReference type="Pfam" id="PF13442">
    <property type="entry name" value="Cytochrome_CBB3"/>
    <property type="match status" value="1"/>
</dbReference>
<dbReference type="AlphaFoldDB" id="A0A0C1YHI4"/>
<evidence type="ECO:0000313" key="6">
    <source>
        <dbReference type="EMBL" id="KIF79932.1"/>
    </source>
</evidence>
<organism evidence="6 7">
    <name type="scientific">Noviherbaspirillum autotrophicum</name>
    <dbReference type="NCBI Taxonomy" id="709839"/>
    <lineage>
        <taxon>Bacteria</taxon>
        <taxon>Pseudomonadati</taxon>
        <taxon>Pseudomonadota</taxon>
        <taxon>Betaproteobacteria</taxon>
        <taxon>Burkholderiales</taxon>
        <taxon>Oxalobacteraceae</taxon>
        <taxon>Noviherbaspirillum</taxon>
    </lineage>
</organism>
<sequence>MKALGTLFIAVLLAVVAALVFIYSGGYNVAANVPHAAATQTLLGIVMKNSVRAHARDIAVPELSPQMARAGAGHFREHCAQCHGAPGVKRSDIGQGMTPEPPDLAKKAQDWSSGELFWIVRNGIKMTGMPAWSPSHSDEEIWQTVAFVVRLPRMSASEYQDMAALGLAHEDEHERHDHDH</sequence>
<dbReference type="SUPFAM" id="SSF46626">
    <property type="entry name" value="Cytochrome c"/>
    <property type="match status" value="1"/>
</dbReference>
<evidence type="ECO:0000259" key="5">
    <source>
        <dbReference type="PROSITE" id="PS51007"/>
    </source>
</evidence>
<gene>
    <name evidence="6" type="ORF">TSA66_02360</name>
</gene>
<proteinExistence type="predicted"/>
<protein>
    <recommendedName>
        <fullName evidence="5">Cytochrome c domain-containing protein</fullName>
    </recommendedName>
</protein>
<evidence type="ECO:0000256" key="3">
    <source>
        <dbReference type="ARBA" id="ARBA00023004"/>
    </source>
</evidence>
<feature type="domain" description="Cytochrome c" evidence="5">
    <location>
        <begin position="66"/>
        <end position="152"/>
    </location>
</feature>
<keyword evidence="7" id="KW-1185">Reference proteome</keyword>
<comment type="caution">
    <text evidence="6">The sequence shown here is derived from an EMBL/GenBank/DDBJ whole genome shotgun (WGS) entry which is preliminary data.</text>
</comment>
<dbReference type="GO" id="GO:0020037">
    <property type="term" value="F:heme binding"/>
    <property type="evidence" value="ECO:0007669"/>
    <property type="project" value="InterPro"/>
</dbReference>
<dbReference type="InterPro" id="IPR036909">
    <property type="entry name" value="Cyt_c-like_dom_sf"/>
</dbReference>
<dbReference type="RefSeq" id="WP_040038842.1">
    <property type="nucleotide sequence ID" value="NZ_JWJG01000028.1"/>
</dbReference>
<evidence type="ECO:0000256" key="2">
    <source>
        <dbReference type="ARBA" id="ARBA00022723"/>
    </source>
</evidence>
<name>A0A0C1YHI4_9BURK</name>
<dbReference type="Proteomes" id="UP000031572">
    <property type="component" value="Unassembled WGS sequence"/>
</dbReference>
<dbReference type="InterPro" id="IPR009056">
    <property type="entry name" value="Cyt_c-like_dom"/>
</dbReference>
<keyword evidence="2 4" id="KW-0479">Metal-binding</keyword>
<keyword evidence="1 4" id="KW-0349">Heme</keyword>
<keyword evidence="3 4" id="KW-0408">Iron</keyword>
<evidence type="ECO:0000313" key="7">
    <source>
        <dbReference type="Proteomes" id="UP000031572"/>
    </source>
</evidence>
<dbReference type="OrthoDB" id="9765171at2"/>
<dbReference type="EMBL" id="JWJG01000028">
    <property type="protein sequence ID" value="KIF79932.1"/>
    <property type="molecule type" value="Genomic_DNA"/>
</dbReference>
<dbReference type="PROSITE" id="PS51007">
    <property type="entry name" value="CYTC"/>
    <property type="match status" value="1"/>
</dbReference>
<dbReference type="STRING" id="709839.TSA66_02360"/>
<reference evidence="6 7" key="1">
    <citation type="submission" date="2014-12" db="EMBL/GenBank/DDBJ databases">
        <title>Denitrispirillum autotrophicum gen. nov., sp. nov., Denitrifying, Facultatively Autotrophic Bacteria Isolated from Rice Paddy Soil.</title>
        <authorList>
            <person name="Ishii S."/>
            <person name="Ashida N."/>
            <person name="Ohno H."/>
            <person name="Otsuka S."/>
            <person name="Yokota A."/>
            <person name="Senoo K."/>
        </authorList>
    </citation>
    <scope>NUCLEOTIDE SEQUENCE [LARGE SCALE GENOMIC DNA]</scope>
    <source>
        <strain evidence="6 7">TSA66</strain>
    </source>
</reference>
<evidence type="ECO:0000256" key="4">
    <source>
        <dbReference type="PROSITE-ProRule" id="PRU00433"/>
    </source>
</evidence>
<dbReference type="Gene3D" id="1.10.760.10">
    <property type="entry name" value="Cytochrome c-like domain"/>
    <property type="match status" value="1"/>
</dbReference>
<evidence type="ECO:0000256" key="1">
    <source>
        <dbReference type="ARBA" id="ARBA00022617"/>
    </source>
</evidence>
<dbReference type="GO" id="GO:0009055">
    <property type="term" value="F:electron transfer activity"/>
    <property type="evidence" value="ECO:0007669"/>
    <property type="project" value="InterPro"/>
</dbReference>